<dbReference type="Pfam" id="PF01641">
    <property type="entry name" value="SelR"/>
    <property type="match status" value="1"/>
</dbReference>
<comment type="similarity">
    <text evidence="1 9">Belongs to the MsrB Met sulfoxide reductase family.</text>
</comment>
<keyword evidence="5 9" id="KW-0862">Zinc</keyword>
<dbReference type="HAMAP" id="MF_01400">
    <property type="entry name" value="MsrB"/>
    <property type="match status" value="1"/>
</dbReference>
<dbReference type="FunFam" id="2.170.150.20:FF:000001">
    <property type="entry name" value="Peptide methionine sulfoxide reductase MsrB"/>
    <property type="match status" value="1"/>
</dbReference>
<dbReference type="EMBL" id="JADHSG010000002">
    <property type="protein sequence ID" value="MBL6903098.1"/>
    <property type="molecule type" value="Genomic_DNA"/>
</dbReference>
<sequence length="132" mass="15021">MTKIDKTNEEWKKELSEESFHVTRLGGTERPFSGKYWDFDEEGSYICICCDTPLFKSDSKFDAGCGWPSFFEPLNDGAIDELSDYSLLVPRTEVRCSNCDAHLGHVFNDGPNPTGLRYCINSVSIDFKDKKE</sequence>
<reference evidence="11" key="1">
    <citation type="submission" date="2020-10" db="EMBL/GenBank/DDBJ databases">
        <title>Microbiome of the Black Sea water column analyzed by genome centric metagenomics.</title>
        <authorList>
            <person name="Cabello-Yeves P.J."/>
            <person name="Callieri C."/>
            <person name="Picazo A."/>
            <person name="Mehrshad M."/>
            <person name="Haro-Moreno J.M."/>
            <person name="Roda-Garcia J."/>
            <person name="Dzembekova N."/>
            <person name="Slabakova V."/>
            <person name="Slabakova N."/>
            <person name="Moncheva S."/>
            <person name="Rodriguez-Valera F."/>
        </authorList>
    </citation>
    <scope>NUCLEOTIDE SEQUENCE</scope>
    <source>
        <strain evidence="11">BS30m-G43</strain>
    </source>
</reference>
<feature type="binding site" evidence="9">
    <location>
        <position position="47"/>
    </location>
    <ligand>
        <name>Zn(2+)</name>
        <dbReference type="ChEBI" id="CHEBI:29105"/>
    </ligand>
</feature>
<evidence type="ECO:0000256" key="7">
    <source>
        <dbReference type="ARBA" id="ARBA00048488"/>
    </source>
</evidence>
<evidence type="ECO:0000256" key="9">
    <source>
        <dbReference type="HAMAP-Rule" id="MF_01400"/>
    </source>
</evidence>
<comment type="caution">
    <text evidence="11">The sequence shown here is derived from an EMBL/GenBank/DDBJ whole genome shotgun (WGS) entry which is preliminary data.</text>
</comment>
<evidence type="ECO:0000313" key="12">
    <source>
        <dbReference type="Proteomes" id="UP000705230"/>
    </source>
</evidence>
<dbReference type="PANTHER" id="PTHR10173">
    <property type="entry name" value="METHIONINE SULFOXIDE REDUCTASE"/>
    <property type="match status" value="1"/>
</dbReference>
<feature type="binding site" evidence="9">
    <location>
        <position position="96"/>
    </location>
    <ligand>
        <name>Zn(2+)</name>
        <dbReference type="ChEBI" id="CHEBI:29105"/>
    </ligand>
</feature>
<evidence type="ECO:0000256" key="2">
    <source>
        <dbReference type="ARBA" id="ARBA00012499"/>
    </source>
</evidence>
<keyword evidence="6 9" id="KW-0560">Oxidoreductase</keyword>
<evidence type="ECO:0000256" key="6">
    <source>
        <dbReference type="ARBA" id="ARBA00023002"/>
    </source>
</evidence>
<dbReference type="AlphaFoldDB" id="A0A937JE72"/>
<dbReference type="GO" id="GO:0005737">
    <property type="term" value="C:cytoplasm"/>
    <property type="evidence" value="ECO:0007669"/>
    <property type="project" value="TreeGrafter"/>
</dbReference>
<proteinExistence type="inferred from homology"/>
<name>A0A937JE72_9GAMM</name>
<dbReference type="GO" id="GO:0030091">
    <property type="term" value="P:protein repair"/>
    <property type="evidence" value="ECO:0007669"/>
    <property type="project" value="InterPro"/>
</dbReference>
<dbReference type="GO" id="GO:0033743">
    <property type="term" value="F:peptide-methionine (R)-S-oxide reductase activity"/>
    <property type="evidence" value="ECO:0007669"/>
    <property type="project" value="UniProtKB-UniRule"/>
</dbReference>
<evidence type="ECO:0000313" key="11">
    <source>
        <dbReference type="EMBL" id="MBL6903098.1"/>
    </source>
</evidence>
<dbReference type="NCBIfam" id="TIGR00357">
    <property type="entry name" value="peptide-methionine (R)-S-oxide reductase MsrB"/>
    <property type="match status" value="1"/>
</dbReference>
<evidence type="ECO:0000256" key="5">
    <source>
        <dbReference type="ARBA" id="ARBA00022833"/>
    </source>
</evidence>
<evidence type="ECO:0000256" key="1">
    <source>
        <dbReference type="ARBA" id="ARBA00007174"/>
    </source>
</evidence>
<evidence type="ECO:0000256" key="8">
    <source>
        <dbReference type="ARBA" id="ARBA00075819"/>
    </source>
</evidence>
<feature type="binding site" evidence="9">
    <location>
        <position position="50"/>
    </location>
    <ligand>
        <name>Zn(2+)</name>
        <dbReference type="ChEBI" id="CHEBI:29105"/>
    </ligand>
</feature>
<evidence type="ECO:0000256" key="3">
    <source>
        <dbReference type="ARBA" id="ARBA00021130"/>
    </source>
</evidence>
<dbReference type="PROSITE" id="PS51790">
    <property type="entry name" value="MSRB"/>
    <property type="match status" value="1"/>
</dbReference>
<organism evidence="11 12">
    <name type="scientific">SAR86 cluster bacterium</name>
    <dbReference type="NCBI Taxonomy" id="2030880"/>
    <lineage>
        <taxon>Bacteria</taxon>
        <taxon>Pseudomonadati</taxon>
        <taxon>Pseudomonadota</taxon>
        <taxon>Gammaproteobacteria</taxon>
        <taxon>SAR86 cluster</taxon>
    </lineage>
</organism>
<protein>
    <recommendedName>
        <fullName evidence="3 9">Peptide methionine sulfoxide reductase MsrB</fullName>
        <ecNumber evidence="2 9">1.8.4.12</ecNumber>
    </recommendedName>
    <alternativeName>
        <fullName evidence="8 9">Peptide-methionine (R)-S-oxide reductase</fullName>
    </alternativeName>
</protein>
<comment type="catalytic activity">
    <reaction evidence="7 9">
        <text>L-methionyl-[protein] + [thioredoxin]-disulfide + H2O = L-methionyl-(R)-S-oxide-[protein] + [thioredoxin]-dithiol</text>
        <dbReference type="Rhea" id="RHEA:24164"/>
        <dbReference type="Rhea" id="RHEA-COMP:10698"/>
        <dbReference type="Rhea" id="RHEA-COMP:10700"/>
        <dbReference type="Rhea" id="RHEA-COMP:12313"/>
        <dbReference type="Rhea" id="RHEA-COMP:12314"/>
        <dbReference type="ChEBI" id="CHEBI:15377"/>
        <dbReference type="ChEBI" id="CHEBI:16044"/>
        <dbReference type="ChEBI" id="CHEBI:29950"/>
        <dbReference type="ChEBI" id="CHEBI:45764"/>
        <dbReference type="ChEBI" id="CHEBI:50058"/>
        <dbReference type="EC" id="1.8.4.12"/>
    </reaction>
</comment>
<dbReference type="Proteomes" id="UP000705230">
    <property type="component" value="Unassembled WGS sequence"/>
</dbReference>
<dbReference type="GO" id="GO:0006979">
    <property type="term" value="P:response to oxidative stress"/>
    <property type="evidence" value="ECO:0007669"/>
    <property type="project" value="InterPro"/>
</dbReference>
<dbReference type="InterPro" id="IPR002579">
    <property type="entry name" value="Met_Sox_Rdtase_MsrB_dom"/>
</dbReference>
<feature type="domain" description="MsrB" evidence="10">
    <location>
        <begin position="8"/>
        <end position="130"/>
    </location>
</feature>
<dbReference type="PANTHER" id="PTHR10173:SF52">
    <property type="entry name" value="METHIONINE-R-SULFOXIDE REDUCTASE B1"/>
    <property type="match status" value="1"/>
</dbReference>
<accession>A0A937JE72</accession>
<evidence type="ECO:0000259" key="10">
    <source>
        <dbReference type="PROSITE" id="PS51790"/>
    </source>
</evidence>
<dbReference type="GO" id="GO:0008270">
    <property type="term" value="F:zinc ion binding"/>
    <property type="evidence" value="ECO:0007669"/>
    <property type="project" value="UniProtKB-UniRule"/>
</dbReference>
<dbReference type="SUPFAM" id="SSF51316">
    <property type="entry name" value="Mss4-like"/>
    <property type="match status" value="1"/>
</dbReference>
<dbReference type="Gene3D" id="2.170.150.20">
    <property type="entry name" value="Peptide methionine sulfoxide reductase"/>
    <property type="match status" value="1"/>
</dbReference>
<evidence type="ECO:0000256" key="4">
    <source>
        <dbReference type="ARBA" id="ARBA00022723"/>
    </source>
</evidence>
<feature type="active site" description="Nucleophile" evidence="9">
    <location>
        <position position="119"/>
    </location>
</feature>
<dbReference type="EC" id="1.8.4.12" evidence="2 9"/>
<feature type="binding site" evidence="9">
    <location>
        <position position="99"/>
    </location>
    <ligand>
        <name>Zn(2+)</name>
        <dbReference type="ChEBI" id="CHEBI:29105"/>
    </ligand>
</feature>
<gene>
    <name evidence="9 11" type="primary">msrB</name>
    <name evidence="11" type="ORF">ISR29_02745</name>
</gene>
<keyword evidence="4 9" id="KW-0479">Metal-binding</keyword>
<dbReference type="InterPro" id="IPR011057">
    <property type="entry name" value="Mss4-like_sf"/>
</dbReference>
<comment type="cofactor">
    <cofactor evidence="9">
        <name>Zn(2+)</name>
        <dbReference type="ChEBI" id="CHEBI:29105"/>
    </cofactor>
    <text evidence="9">Binds 1 zinc ion per subunit. The zinc ion is important for the structural integrity of the protein.</text>
</comment>
<dbReference type="InterPro" id="IPR028427">
    <property type="entry name" value="Met_Sox_Rdtase_MsrB"/>
</dbReference>